<protein>
    <submittedName>
        <fullName evidence="2">Uncharacterized protein</fullName>
    </submittedName>
</protein>
<keyword evidence="3" id="KW-1185">Reference proteome</keyword>
<proteinExistence type="predicted"/>
<evidence type="ECO:0000313" key="2">
    <source>
        <dbReference type="EMBL" id="OXA63648.1"/>
    </source>
</evidence>
<name>A0A226F2F5_FOLCA</name>
<dbReference type="AlphaFoldDB" id="A0A226F2F5"/>
<evidence type="ECO:0000256" key="1">
    <source>
        <dbReference type="SAM" id="MobiDB-lite"/>
    </source>
</evidence>
<feature type="region of interest" description="Disordered" evidence="1">
    <location>
        <begin position="66"/>
        <end position="89"/>
    </location>
</feature>
<organism evidence="2 3">
    <name type="scientific">Folsomia candida</name>
    <name type="common">Springtail</name>
    <dbReference type="NCBI Taxonomy" id="158441"/>
    <lineage>
        <taxon>Eukaryota</taxon>
        <taxon>Metazoa</taxon>
        <taxon>Ecdysozoa</taxon>
        <taxon>Arthropoda</taxon>
        <taxon>Hexapoda</taxon>
        <taxon>Collembola</taxon>
        <taxon>Entomobryomorpha</taxon>
        <taxon>Isotomoidea</taxon>
        <taxon>Isotomidae</taxon>
        <taxon>Proisotominae</taxon>
        <taxon>Folsomia</taxon>
    </lineage>
</organism>
<comment type="caution">
    <text evidence="2">The sequence shown here is derived from an EMBL/GenBank/DDBJ whole genome shotgun (WGS) entry which is preliminary data.</text>
</comment>
<gene>
    <name evidence="2" type="ORF">Fcan01_03214</name>
</gene>
<sequence length="229" mass="25338">MENSALSYPNELLTSWKPGNAESGDVIGFLLNVAQYFSKTILCAEPHLQHTTGQVVSFCGAGRGSGRNRNDASMTDSPPAPPHENNNNNFETVASVAMDMRNGITKHEMERSRNFNETASVALMDHLHSLLCAPPSSWKEFLECHFYTALPRINARITELLKAQWAHDAERAKNAAGIIQDDVFVVNEALGSKYLIHPLSYSFTLAMGNRLNKLIHPFLQSATLPQTKV</sequence>
<reference evidence="2 3" key="1">
    <citation type="submission" date="2015-12" db="EMBL/GenBank/DDBJ databases">
        <title>The genome of Folsomia candida.</title>
        <authorList>
            <person name="Faddeeva A."/>
            <person name="Derks M.F."/>
            <person name="Anvar Y."/>
            <person name="Smit S."/>
            <person name="Van Straalen N."/>
            <person name="Roelofs D."/>
        </authorList>
    </citation>
    <scope>NUCLEOTIDE SEQUENCE [LARGE SCALE GENOMIC DNA]</scope>
    <source>
        <strain evidence="2 3">VU population</strain>
        <tissue evidence="2">Whole body</tissue>
    </source>
</reference>
<dbReference type="EMBL" id="LNIX01000001">
    <property type="protein sequence ID" value="OXA63648.1"/>
    <property type="molecule type" value="Genomic_DNA"/>
</dbReference>
<evidence type="ECO:0000313" key="3">
    <source>
        <dbReference type="Proteomes" id="UP000198287"/>
    </source>
</evidence>
<dbReference type="Proteomes" id="UP000198287">
    <property type="component" value="Unassembled WGS sequence"/>
</dbReference>
<accession>A0A226F2F5</accession>